<dbReference type="GO" id="GO:0006352">
    <property type="term" value="P:DNA-templated transcription initiation"/>
    <property type="evidence" value="ECO:0007669"/>
    <property type="project" value="InterPro"/>
</dbReference>
<protein>
    <submittedName>
        <fullName evidence="6">RNA polymerase sigma factor SigX</fullName>
    </submittedName>
</protein>
<dbReference type="NCBIfam" id="TIGR02937">
    <property type="entry name" value="sigma70-ECF"/>
    <property type="match status" value="1"/>
</dbReference>
<dbReference type="RefSeq" id="WP_197441489.1">
    <property type="nucleotide sequence ID" value="NZ_SIHI01000047.1"/>
</dbReference>
<dbReference type="Gene3D" id="1.10.10.10">
    <property type="entry name" value="Winged helix-like DNA-binding domain superfamily/Winged helix DNA-binding domain"/>
    <property type="match status" value="1"/>
</dbReference>
<keyword evidence="4" id="KW-0804">Transcription</keyword>
<dbReference type="InterPro" id="IPR039425">
    <property type="entry name" value="RNA_pol_sigma-70-like"/>
</dbReference>
<evidence type="ECO:0000259" key="5">
    <source>
        <dbReference type="Pfam" id="PF04545"/>
    </source>
</evidence>
<reference evidence="6 7" key="1">
    <citation type="submission" date="2019-02" db="EMBL/GenBank/DDBJ databases">
        <title>Deep-cultivation of Planctomycetes and their phenomic and genomic characterization uncovers novel biology.</title>
        <authorList>
            <person name="Wiegand S."/>
            <person name="Jogler M."/>
            <person name="Boedeker C."/>
            <person name="Pinto D."/>
            <person name="Vollmers J."/>
            <person name="Rivas-Marin E."/>
            <person name="Kohn T."/>
            <person name="Peeters S.H."/>
            <person name="Heuer A."/>
            <person name="Rast P."/>
            <person name="Oberbeckmann S."/>
            <person name="Bunk B."/>
            <person name="Jeske O."/>
            <person name="Meyerdierks A."/>
            <person name="Storesund J.E."/>
            <person name="Kallscheuer N."/>
            <person name="Luecker S."/>
            <person name="Lage O.M."/>
            <person name="Pohl T."/>
            <person name="Merkel B.J."/>
            <person name="Hornburger P."/>
            <person name="Mueller R.-W."/>
            <person name="Bruemmer F."/>
            <person name="Labrenz M."/>
            <person name="Spormann A.M."/>
            <person name="Op Den Camp H."/>
            <person name="Overmann J."/>
            <person name="Amann R."/>
            <person name="Jetten M.S.M."/>
            <person name="Mascher T."/>
            <person name="Medema M.H."/>
            <person name="Devos D.P."/>
            <person name="Kaster A.-K."/>
            <person name="Ovreas L."/>
            <person name="Rohde M."/>
            <person name="Galperin M.Y."/>
            <person name="Jogler C."/>
        </authorList>
    </citation>
    <scope>NUCLEOTIDE SEQUENCE [LARGE SCALE GENOMIC DNA]</scope>
    <source>
        <strain evidence="6 7">KOR42</strain>
    </source>
</reference>
<dbReference type="PANTHER" id="PTHR43133">
    <property type="entry name" value="RNA POLYMERASE ECF-TYPE SIGMA FACTO"/>
    <property type="match status" value="1"/>
</dbReference>
<keyword evidence="7" id="KW-1185">Reference proteome</keyword>
<evidence type="ECO:0000256" key="1">
    <source>
        <dbReference type="ARBA" id="ARBA00023015"/>
    </source>
</evidence>
<dbReference type="CDD" id="cd06171">
    <property type="entry name" value="Sigma70_r4"/>
    <property type="match status" value="1"/>
</dbReference>
<evidence type="ECO:0000256" key="2">
    <source>
        <dbReference type="ARBA" id="ARBA00023082"/>
    </source>
</evidence>
<dbReference type="EMBL" id="SIHI01000047">
    <property type="protein sequence ID" value="TWT40862.1"/>
    <property type="molecule type" value="Genomic_DNA"/>
</dbReference>
<sequence>MTRDRNSGPSNNEVLYELLQDLYRDFTDALFQDFCDMVYSTFEHQLYWLAWSWTKDKHLAEDALHIGLKKFFDTIRNGKLKDPSKPFNFLKKIVKHETHKNHRLRNKLSTQSLSMKDDDAKEWDAEDPRSITPDEEAAIDEIEKHVCAAIERLPENLRAVIRLRFFEGLLLEEIANKLGASVTTIKVRIKRAISKLQWDLSEKGHAPER</sequence>
<dbReference type="SUPFAM" id="SSF88659">
    <property type="entry name" value="Sigma3 and sigma4 domains of RNA polymerase sigma factors"/>
    <property type="match status" value="1"/>
</dbReference>
<evidence type="ECO:0000256" key="3">
    <source>
        <dbReference type="ARBA" id="ARBA00023125"/>
    </source>
</evidence>
<name>A0A5C5VTQ3_9PLAN</name>
<dbReference type="Proteomes" id="UP000317243">
    <property type="component" value="Unassembled WGS sequence"/>
</dbReference>
<dbReference type="InterPro" id="IPR007630">
    <property type="entry name" value="RNA_pol_sigma70_r4"/>
</dbReference>
<evidence type="ECO:0000256" key="4">
    <source>
        <dbReference type="ARBA" id="ARBA00023163"/>
    </source>
</evidence>
<dbReference type="PANTHER" id="PTHR43133:SF8">
    <property type="entry name" value="RNA POLYMERASE SIGMA FACTOR HI_1459-RELATED"/>
    <property type="match status" value="1"/>
</dbReference>
<evidence type="ECO:0000313" key="6">
    <source>
        <dbReference type="EMBL" id="TWT40862.1"/>
    </source>
</evidence>
<accession>A0A5C5VTQ3</accession>
<dbReference type="InterPro" id="IPR014284">
    <property type="entry name" value="RNA_pol_sigma-70_dom"/>
</dbReference>
<evidence type="ECO:0000313" key="7">
    <source>
        <dbReference type="Proteomes" id="UP000317243"/>
    </source>
</evidence>
<keyword evidence="3" id="KW-0238">DNA-binding</keyword>
<dbReference type="Gene3D" id="1.10.1740.10">
    <property type="match status" value="1"/>
</dbReference>
<dbReference type="GO" id="GO:0003677">
    <property type="term" value="F:DNA binding"/>
    <property type="evidence" value="ECO:0007669"/>
    <property type="project" value="UniProtKB-KW"/>
</dbReference>
<keyword evidence="1" id="KW-0805">Transcription regulation</keyword>
<dbReference type="Pfam" id="PF04545">
    <property type="entry name" value="Sigma70_r4"/>
    <property type="match status" value="1"/>
</dbReference>
<dbReference type="InterPro" id="IPR036388">
    <property type="entry name" value="WH-like_DNA-bd_sf"/>
</dbReference>
<gene>
    <name evidence="6" type="primary">sigX_2</name>
    <name evidence="6" type="ORF">KOR42_48580</name>
</gene>
<dbReference type="InterPro" id="IPR013324">
    <property type="entry name" value="RNA_pol_sigma_r3/r4-like"/>
</dbReference>
<dbReference type="GO" id="GO:0016987">
    <property type="term" value="F:sigma factor activity"/>
    <property type="evidence" value="ECO:0007669"/>
    <property type="project" value="UniProtKB-KW"/>
</dbReference>
<proteinExistence type="predicted"/>
<keyword evidence="2" id="KW-0731">Sigma factor</keyword>
<comment type="caution">
    <text evidence="6">The sequence shown here is derived from an EMBL/GenBank/DDBJ whole genome shotgun (WGS) entry which is preliminary data.</text>
</comment>
<feature type="domain" description="RNA polymerase sigma-70 region 4" evidence="5">
    <location>
        <begin position="149"/>
        <end position="197"/>
    </location>
</feature>
<dbReference type="AlphaFoldDB" id="A0A5C5VTQ3"/>
<organism evidence="6 7">
    <name type="scientific">Thalassoglobus neptunius</name>
    <dbReference type="NCBI Taxonomy" id="1938619"/>
    <lineage>
        <taxon>Bacteria</taxon>
        <taxon>Pseudomonadati</taxon>
        <taxon>Planctomycetota</taxon>
        <taxon>Planctomycetia</taxon>
        <taxon>Planctomycetales</taxon>
        <taxon>Planctomycetaceae</taxon>
        <taxon>Thalassoglobus</taxon>
    </lineage>
</organism>